<evidence type="ECO:0000313" key="1">
    <source>
        <dbReference type="EMBL" id="MBD2615956.1"/>
    </source>
</evidence>
<protein>
    <submittedName>
        <fullName evidence="1">ParM/StbA family protein</fullName>
    </submittedName>
</protein>
<dbReference type="CDD" id="cd10227">
    <property type="entry name" value="ASKHA_NBD_ParM-like"/>
    <property type="match status" value="1"/>
</dbReference>
<name>A0ABR8HJB7_NOSPU</name>
<keyword evidence="2" id="KW-1185">Reference proteome</keyword>
<dbReference type="EMBL" id="JACJTC010000035">
    <property type="protein sequence ID" value="MBD2615956.1"/>
    <property type="molecule type" value="Genomic_DNA"/>
</dbReference>
<dbReference type="Gene3D" id="3.30.420.40">
    <property type="match status" value="1"/>
</dbReference>
<reference evidence="1 2" key="1">
    <citation type="journal article" date="2020" name="ISME J.">
        <title>Comparative genomics reveals insights into cyanobacterial evolution and habitat adaptation.</title>
        <authorList>
            <person name="Chen M.Y."/>
            <person name="Teng W.K."/>
            <person name="Zhao L."/>
            <person name="Hu C.X."/>
            <person name="Zhou Y.K."/>
            <person name="Han B.P."/>
            <person name="Song L.R."/>
            <person name="Shu W.S."/>
        </authorList>
    </citation>
    <scope>NUCLEOTIDE SEQUENCE [LARGE SCALE GENOMIC DNA]</scope>
    <source>
        <strain evidence="1 2">FACHB-252</strain>
    </source>
</reference>
<organism evidence="1 2">
    <name type="scientific">Nostoc punctiforme FACHB-252</name>
    <dbReference type="NCBI Taxonomy" id="1357509"/>
    <lineage>
        <taxon>Bacteria</taxon>
        <taxon>Bacillati</taxon>
        <taxon>Cyanobacteriota</taxon>
        <taxon>Cyanophyceae</taxon>
        <taxon>Nostocales</taxon>
        <taxon>Nostocaceae</taxon>
        <taxon>Nostoc</taxon>
    </lineage>
</organism>
<dbReference type="Proteomes" id="UP000606396">
    <property type="component" value="Unassembled WGS sequence"/>
</dbReference>
<comment type="caution">
    <text evidence="1">The sequence shown here is derived from an EMBL/GenBank/DDBJ whole genome shotgun (WGS) entry which is preliminary data.</text>
</comment>
<proteinExistence type="predicted"/>
<evidence type="ECO:0000313" key="2">
    <source>
        <dbReference type="Proteomes" id="UP000606396"/>
    </source>
</evidence>
<sequence>MSLLRLVVDPGGSLLKGFYTLERFEPELILMEPEVATVPLEILENYELTKIGSSNPENSAWIEYQDKCQAVGFLARKRFHADLQLQKRKFELALPKVLAMIGAIADKHDLENGSSIHLGILLPWGEYQDRILFQELVTTALSKYKFKGRSKAFSLELFLCLPEGGGILTRGRAPGSDLKEKSFAVVMLGYRDISILLIERGEMSKGKTEPLGFSKMVESVKRQTSGLDLDRLTGVICKAGKSSSGKALEELASELDPVYREHEVSKIRKAVINSRQEYWMMLSNWLKLQVPRDVDEVIISGGTAHYFQSQLNNLFSFSNLNWCEILETQLMNSFPQAASKSLNYRLTDVYGLFFFLCAKGIRQNNSEVASHKSEVGSY</sequence>
<accession>A0ABR8HJB7</accession>
<gene>
    <name evidence="1" type="ORF">H6G94_32720</name>
</gene>